<organism evidence="1 2">
    <name type="scientific">Lacibacter sediminis</name>
    <dbReference type="NCBI Taxonomy" id="2760713"/>
    <lineage>
        <taxon>Bacteria</taxon>
        <taxon>Pseudomonadati</taxon>
        <taxon>Bacteroidota</taxon>
        <taxon>Chitinophagia</taxon>
        <taxon>Chitinophagales</taxon>
        <taxon>Chitinophagaceae</taxon>
        <taxon>Lacibacter</taxon>
    </lineage>
</organism>
<dbReference type="AlphaFoldDB" id="A0A7G5XLB8"/>
<dbReference type="KEGG" id="lacs:H4075_08890"/>
<dbReference type="PANTHER" id="PTHR40036">
    <property type="entry name" value="MACROCIN O-METHYLTRANSFERASE"/>
    <property type="match status" value="1"/>
</dbReference>
<dbReference type="Pfam" id="PF05711">
    <property type="entry name" value="TylF"/>
    <property type="match status" value="1"/>
</dbReference>
<name>A0A7G5XLB8_9BACT</name>
<gene>
    <name evidence="1" type="ORF">H4075_08890</name>
</gene>
<dbReference type="RefSeq" id="WP_182806036.1">
    <property type="nucleotide sequence ID" value="NZ_CP060007.1"/>
</dbReference>
<dbReference type="Gene3D" id="3.40.50.150">
    <property type="entry name" value="Vaccinia Virus protein VP39"/>
    <property type="match status" value="1"/>
</dbReference>
<dbReference type="GO" id="GO:0008168">
    <property type="term" value="F:methyltransferase activity"/>
    <property type="evidence" value="ECO:0007669"/>
    <property type="project" value="UniProtKB-KW"/>
</dbReference>
<evidence type="ECO:0000313" key="1">
    <source>
        <dbReference type="EMBL" id="QNA46271.1"/>
    </source>
</evidence>
<dbReference type="EMBL" id="CP060007">
    <property type="protein sequence ID" value="QNA46271.1"/>
    <property type="molecule type" value="Genomic_DNA"/>
</dbReference>
<accession>A0A7G5XLB8</accession>
<keyword evidence="2" id="KW-1185">Reference proteome</keyword>
<dbReference type="GO" id="GO:0032259">
    <property type="term" value="P:methylation"/>
    <property type="evidence" value="ECO:0007669"/>
    <property type="project" value="UniProtKB-KW"/>
</dbReference>
<dbReference type="InterPro" id="IPR008884">
    <property type="entry name" value="TylF_MeTrfase"/>
</dbReference>
<reference evidence="2" key="1">
    <citation type="submission" date="2020-08" db="EMBL/GenBank/DDBJ databases">
        <title>Lacibacter sp. S13-6-6 genome sequencing.</title>
        <authorList>
            <person name="Jin L."/>
        </authorList>
    </citation>
    <scope>NUCLEOTIDE SEQUENCE [LARGE SCALE GENOMIC DNA]</scope>
    <source>
        <strain evidence="2">S13-6-6</strain>
    </source>
</reference>
<dbReference type="Proteomes" id="UP000515344">
    <property type="component" value="Chromosome"/>
</dbReference>
<sequence>MKKIISRLLSKAGYQVINKSKISFKAGDFQYELVTPYASYAPWLSDIEFQAIYKRIKENTLGDLYRCYELWELTEKVISIDASVSILEVGVWKGGTAGVIAKKLSLLKAKAPFYLADTFAGIVKASEKDQFYNGGEHADTSIEVVQTLMNAVGYPHYKILTGIFPNDTAFQIDPAEMFGLCHIDVDVYESAKDIVDWIWDRLIIGGMVVFDDYGFHTTMGVTEYVNEQKSMSDRIIIHNLNGHAVIVKIK</sequence>
<keyword evidence="1" id="KW-0808">Transferase</keyword>
<proteinExistence type="predicted"/>
<dbReference type="InterPro" id="IPR029063">
    <property type="entry name" value="SAM-dependent_MTases_sf"/>
</dbReference>
<evidence type="ECO:0000313" key="2">
    <source>
        <dbReference type="Proteomes" id="UP000515344"/>
    </source>
</evidence>
<keyword evidence="1" id="KW-0489">Methyltransferase</keyword>
<protein>
    <submittedName>
        <fullName evidence="1">Class I SAM-dependent methyltransferase</fullName>
    </submittedName>
</protein>
<dbReference type="PANTHER" id="PTHR40036:SF1">
    <property type="entry name" value="MACROCIN O-METHYLTRANSFERASE"/>
    <property type="match status" value="1"/>
</dbReference>